<evidence type="ECO:0000313" key="4">
    <source>
        <dbReference type="Proteomes" id="UP000320393"/>
    </source>
</evidence>
<feature type="compositionally biased region" description="Basic and acidic residues" evidence="2">
    <location>
        <begin position="35"/>
        <end position="47"/>
    </location>
</feature>
<dbReference type="PANTHER" id="PTHR30244">
    <property type="entry name" value="TRANSAMINASE"/>
    <property type="match status" value="1"/>
</dbReference>
<accession>A0A537LHE3</accession>
<comment type="caution">
    <text evidence="3">The sequence shown here is derived from an EMBL/GenBank/DDBJ whole genome shotgun (WGS) entry which is preliminary data.</text>
</comment>
<evidence type="ECO:0000256" key="2">
    <source>
        <dbReference type="SAM" id="MobiDB-lite"/>
    </source>
</evidence>
<dbReference type="EMBL" id="VBAM01000506">
    <property type="protein sequence ID" value="TMJ07137.1"/>
    <property type="molecule type" value="Genomic_DNA"/>
</dbReference>
<dbReference type="Pfam" id="PF01041">
    <property type="entry name" value="DegT_DnrJ_EryC1"/>
    <property type="match status" value="1"/>
</dbReference>
<evidence type="ECO:0000256" key="1">
    <source>
        <dbReference type="RuleBase" id="RU004508"/>
    </source>
</evidence>
<comment type="similarity">
    <text evidence="1">Belongs to the DegT/DnrJ/EryC1 family.</text>
</comment>
<dbReference type="Gene3D" id="3.90.1150.10">
    <property type="entry name" value="Aspartate Aminotransferase, domain 1"/>
    <property type="match status" value="1"/>
</dbReference>
<dbReference type="SUPFAM" id="SSF53383">
    <property type="entry name" value="PLP-dependent transferases"/>
    <property type="match status" value="1"/>
</dbReference>
<dbReference type="InterPro" id="IPR015421">
    <property type="entry name" value="PyrdxlP-dep_Trfase_major"/>
</dbReference>
<sequence>RGQDDRRGHHLLSRPVARSRVSGLVRKDVHRRLRGHDGRGVRGCGRDRHLRPLRGPGGAGAAGGERGARLAHHRPGGDQRDHPQPSAPPARGQHAGQLQHRGGAVQRAHHPPDPRRRDRPLPGARERDIRVVEDCSQAHAATVAGRPVGTFGDIAAFSTMYRKAHITGPSGGVVYSRDLELFRRALAYADRGKPRWRPDFDDRNPGTFLFPALNHHSDEISCAIGLASLRRINDTIVRRLAFVADLSGRLSEEAGICRPYGYSPGDSPFVYPILVDVERIACPKVEFALAVQQEGIGLNPHYQYVVADWPWVKRYLADGGDTPNARAVRDRSFMLYLNENYGEREAMDVTAAIVKVEQYYGR</sequence>
<dbReference type="GO" id="GO:0030170">
    <property type="term" value="F:pyridoxal phosphate binding"/>
    <property type="evidence" value="ECO:0007669"/>
    <property type="project" value="TreeGrafter"/>
</dbReference>
<protein>
    <recommendedName>
        <fullName evidence="5">DegT/DnrJ/EryC1/StrS aminotransferase family protein</fullName>
    </recommendedName>
</protein>
<dbReference type="InterPro" id="IPR015424">
    <property type="entry name" value="PyrdxlP-dep_Trfase"/>
</dbReference>
<dbReference type="InterPro" id="IPR000653">
    <property type="entry name" value="DegT/StrS_aminotransferase"/>
</dbReference>
<reference evidence="3 4" key="1">
    <citation type="journal article" date="2019" name="Nat. Microbiol.">
        <title>Mediterranean grassland soil C-N compound turnover is dependent on rainfall and depth, and is mediated by genomically divergent microorganisms.</title>
        <authorList>
            <person name="Diamond S."/>
            <person name="Andeer P.F."/>
            <person name="Li Z."/>
            <person name="Crits-Christoph A."/>
            <person name="Burstein D."/>
            <person name="Anantharaman K."/>
            <person name="Lane K.R."/>
            <person name="Thomas B.C."/>
            <person name="Pan C."/>
            <person name="Northen T.R."/>
            <person name="Banfield J.F."/>
        </authorList>
    </citation>
    <scope>NUCLEOTIDE SEQUENCE [LARGE SCALE GENOMIC DNA]</scope>
    <source>
        <strain evidence="3">NP_5</strain>
    </source>
</reference>
<organism evidence="3 4">
    <name type="scientific">Candidatus Segetimicrobium genomatis</name>
    <dbReference type="NCBI Taxonomy" id="2569760"/>
    <lineage>
        <taxon>Bacteria</taxon>
        <taxon>Bacillati</taxon>
        <taxon>Candidatus Sysuimicrobiota</taxon>
        <taxon>Candidatus Sysuimicrobiia</taxon>
        <taxon>Candidatus Sysuimicrobiales</taxon>
        <taxon>Candidatus Segetimicrobiaceae</taxon>
        <taxon>Candidatus Segetimicrobium</taxon>
    </lineage>
</organism>
<feature type="compositionally biased region" description="Gly residues" evidence="2">
    <location>
        <begin position="55"/>
        <end position="65"/>
    </location>
</feature>
<feature type="non-terminal residue" evidence="3">
    <location>
        <position position="1"/>
    </location>
</feature>
<dbReference type="GO" id="GO:0008483">
    <property type="term" value="F:transaminase activity"/>
    <property type="evidence" value="ECO:0007669"/>
    <property type="project" value="TreeGrafter"/>
</dbReference>
<proteinExistence type="inferred from homology"/>
<evidence type="ECO:0000313" key="3">
    <source>
        <dbReference type="EMBL" id="TMJ07137.1"/>
    </source>
</evidence>
<dbReference type="Proteomes" id="UP000320393">
    <property type="component" value="Unassembled WGS sequence"/>
</dbReference>
<name>A0A537LHE3_9BACT</name>
<gene>
    <name evidence="3" type="ORF">E6H02_11805</name>
</gene>
<dbReference type="GO" id="GO:0000271">
    <property type="term" value="P:polysaccharide biosynthetic process"/>
    <property type="evidence" value="ECO:0007669"/>
    <property type="project" value="TreeGrafter"/>
</dbReference>
<dbReference type="AlphaFoldDB" id="A0A537LHE3"/>
<feature type="compositionally biased region" description="Basic and acidic residues" evidence="2">
    <location>
        <begin position="110"/>
        <end position="124"/>
    </location>
</feature>
<dbReference type="InterPro" id="IPR015422">
    <property type="entry name" value="PyrdxlP-dep_Trfase_small"/>
</dbReference>
<dbReference type="Gene3D" id="3.40.640.10">
    <property type="entry name" value="Type I PLP-dependent aspartate aminotransferase-like (Major domain)"/>
    <property type="match status" value="1"/>
</dbReference>
<dbReference type="PANTHER" id="PTHR30244:SF34">
    <property type="entry name" value="DTDP-4-AMINO-4,6-DIDEOXYGALACTOSE TRANSAMINASE"/>
    <property type="match status" value="1"/>
</dbReference>
<feature type="region of interest" description="Disordered" evidence="2">
    <location>
        <begin position="1"/>
        <end position="124"/>
    </location>
</feature>
<keyword evidence="1" id="KW-0663">Pyridoxal phosphate</keyword>
<evidence type="ECO:0008006" key="5">
    <source>
        <dbReference type="Google" id="ProtNLM"/>
    </source>
</evidence>